<protein>
    <submittedName>
        <fullName evidence="2">Uncharacterized protein</fullName>
    </submittedName>
</protein>
<evidence type="ECO:0000313" key="2">
    <source>
        <dbReference type="EMBL" id="KAF6485681.1"/>
    </source>
</evidence>
<dbReference type="EMBL" id="JACASE010000003">
    <property type="protein sequence ID" value="KAF6485681.1"/>
    <property type="molecule type" value="Genomic_DNA"/>
</dbReference>
<gene>
    <name evidence="2" type="ORF">HJG63_010812</name>
</gene>
<comment type="caution">
    <text evidence="2">The sequence shown here is derived from an EMBL/GenBank/DDBJ whole genome shotgun (WGS) entry which is preliminary data.</text>
</comment>
<feature type="compositionally biased region" description="Polar residues" evidence="1">
    <location>
        <begin position="55"/>
        <end position="68"/>
    </location>
</feature>
<dbReference type="Proteomes" id="UP000593571">
    <property type="component" value="Unassembled WGS sequence"/>
</dbReference>
<evidence type="ECO:0000313" key="3">
    <source>
        <dbReference type="Proteomes" id="UP000593571"/>
    </source>
</evidence>
<evidence type="ECO:0000256" key="1">
    <source>
        <dbReference type="SAM" id="MobiDB-lite"/>
    </source>
</evidence>
<feature type="region of interest" description="Disordered" evidence="1">
    <location>
        <begin position="25"/>
        <end position="74"/>
    </location>
</feature>
<name>A0A7J8IN10_ROUAE</name>
<reference evidence="2 3" key="1">
    <citation type="journal article" date="2020" name="Nature">
        <title>Six reference-quality genomes reveal evolution of bat adaptations.</title>
        <authorList>
            <person name="Jebb D."/>
            <person name="Huang Z."/>
            <person name="Pippel M."/>
            <person name="Hughes G.M."/>
            <person name="Lavrichenko K."/>
            <person name="Devanna P."/>
            <person name="Winkler S."/>
            <person name="Jermiin L.S."/>
            <person name="Skirmuntt E.C."/>
            <person name="Katzourakis A."/>
            <person name="Burkitt-Gray L."/>
            <person name="Ray D.A."/>
            <person name="Sullivan K.A.M."/>
            <person name="Roscito J.G."/>
            <person name="Kirilenko B.M."/>
            <person name="Davalos L.M."/>
            <person name="Corthals A.P."/>
            <person name="Power M.L."/>
            <person name="Jones G."/>
            <person name="Ransome R.D."/>
            <person name="Dechmann D.K.N."/>
            <person name="Locatelli A.G."/>
            <person name="Puechmaille S.J."/>
            <person name="Fedrigo O."/>
            <person name="Jarvis E.D."/>
            <person name="Hiller M."/>
            <person name="Vernes S.C."/>
            <person name="Myers E.W."/>
            <person name="Teeling E.C."/>
        </authorList>
    </citation>
    <scope>NUCLEOTIDE SEQUENCE [LARGE SCALE GENOMIC DNA]</scope>
    <source>
        <strain evidence="2">MRouAeg1</strain>
        <tissue evidence="2">Muscle</tissue>
    </source>
</reference>
<organism evidence="2 3">
    <name type="scientific">Rousettus aegyptiacus</name>
    <name type="common">Egyptian fruit bat</name>
    <name type="synonym">Pteropus aegyptiacus</name>
    <dbReference type="NCBI Taxonomy" id="9407"/>
    <lineage>
        <taxon>Eukaryota</taxon>
        <taxon>Metazoa</taxon>
        <taxon>Chordata</taxon>
        <taxon>Craniata</taxon>
        <taxon>Vertebrata</taxon>
        <taxon>Euteleostomi</taxon>
        <taxon>Mammalia</taxon>
        <taxon>Eutheria</taxon>
        <taxon>Laurasiatheria</taxon>
        <taxon>Chiroptera</taxon>
        <taxon>Yinpterochiroptera</taxon>
        <taxon>Pteropodoidea</taxon>
        <taxon>Pteropodidae</taxon>
        <taxon>Rousettinae</taxon>
        <taxon>Rousettus</taxon>
    </lineage>
</organism>
<keyword evidence="3" id="KW-1185">Reference proteome</keyword>
<dbReference type="AlphaFoldDB" id="A0A7J8IN10"/>
<proteinExistence type="predicted"/>
<sequence length="148" mass="15390">MTPPHLPLPCLPCPLPPLVSGLGSYSLTATPASPDPGTQPASPSDPHLPEHRAAWSSTHRSVHSTQPGHQGPSKRCVCQWAWGNAAVRATREGFPVGGGFAQGAAEPSSQQTLPLLCVPCHSGPASRWQGWRIPQQGGGRAGSEQQGS</sequence>
<feature type="region of interest" description="Disordered" evidence="1">
    <location>
        <begin position="129"/>
        <end position="148"/>
    </location>
</feature>
<accession>A0A7J8IN10</accession>